<dbReference type="CDD" id="cd12797">
    <property type="entry name" value="M23_peptidase"/>
    <property type="match status" value="1"/>
</dbReference>
<proteinExistence type="predicted"/>
<evidence type="ECO:0000256" key="1">
    <source>
        <dbReference type="SAM" id="SignalP"/>
    </source>
</evidence>
<dbReference type="Pfam" id="PF01476">
    <property type="entry name" value="LysM"/>
    <property type="match status" value="1"/>
</dbReference>
<dbReference type="InterPro" id="IPR036779">
    <property type="entry name" value="LysM_dom_sf"/>
</dbReference>
<dbReference type="EMBL" id="JADIMO010000009">
    <property type="protein sequence ID" value="MBO8444164.1"/>
    <property type="molecule type" value="Genomic_DNA"/>
</dbReference>
<feature type="domain" description="LysM" evidence="2">
    <location>
        <begin position="329"/>
        <end position="373"/>
    </location>
</feature>
<name>A0A9D9HAP4_9BACT</name>
<keyword evidence="1" id="KW-0732">Signal</keyword>
<evidence type="ECO:0000313" key="4">
    <source>
        <dbReference type="Proteomes" id="UP000823619"/>
    </source>
</evidence>
<dbReference type="AlphaFoldDB" id="A0A9D9HAP4"/>
<reference evidence="3" key="1">
    <citation type="submission" date="2020-10" db="EMBL/GenBank/DDBJ databases">
        <authorList>
            <person name="Gilroy R."/>
        </authorList>
    </citation>
    <scope>NUCLEOTIDE SEQUENCE</scope>
    <source>
        <strain evidence="3">D5-748</strain>
    </source>
</reference>
<dbReference type="InterPro" id="IPR050570">
    <property type="entry name" value="Cell_wall_metabolism_enzyme"/>
</dbReference>
<dbReference type="SUPFAM" id="SSF54106">
    <property type="entry name" value="LysM domain"/>
    <property type="match status" value="1"/>
</dbReference>
<dbReference type="PROSITE" id="PS51782">
    <property type="entry name" value="LYSM"/>
    <property type="match status" value="1"/>
</dbReference>
<reference evidence="3" key="2">
    <citation type="journal article" date="2021" name="PeerJ">
        <title>Extensive microbial diversity within the chicken gut microbiome revealed by metagenomics and culture.</title>
        <authorList>
            <person name="Gilroy R."/>
            <person name="Ravi A."/>
            <person name="Getino M."/>
            <person name="Pursley I."/>
            <person name="Horton D.L."/>
            <person name="Alikhan N.F."/>
            <person name="Baker D."/>
            <person name="Gharbi K."/>
            <person name="Hall N."/>
            <person name="Watson M."/>
            <person name="Adriaenssens E.M."/>
            <person name="Foster-Nyarko E."/>
            <person name="Jarju S."/>
            <person name="Secka A."/>
            <person name="Antonio M."/>
            <person name="Oren A."/>
            <person name="Chaudhuri R.R."/>
            <person name="La Ragione R."/>
            <person name="Hildebrand F."/>
            <person name="Pallen M.J."/>
        </authorList>
    </citation>
    <scope>NUCLEOTIDE SEQUENCE</scope>
    <source>
        <strain evidence="3">D5-748</strain>
    </source>
</reference>
<dbReference type="InterPro" id="IPR016047">
    <property type="entry name" value="M23ase_b-sheet_dom"/>
</dbReference>
<dbReference type="Proteomes" id="UP000823619">
    <property type="component" value="Unassembled WGS sequence"/>
</dbReference>
<sequence>MIRRKAVLCVLSLMAGTVCAFAAGPGAAVKVSGCSDGSASPGDEKDRDEVISGFSLSGRTLPLTRSQAEIIVPRPALKPVKSMMDTDAMVLDTLDTVNEHIKVVLYSDNTWQYIKDADYMMQAEVFKEHWDEYSTNPYKMGLDSLENVWSLWVVDSLSQYHCPYIGDVHPRGKFGIRRGRRHQGIDLPLATGTPVHAAFDGEVRVSRYAGGYGNLVVIRHQNGLETFYGHLSSRKVKPGDWVHAGDVIGLGGSTGRSTGPHLHFETRYKGFAFDPQWLIDFGTGDLRYRLFVLKKKYFSPYSNYEQDFEDEILNAEDDAREDAERAAMRYYTIKSGDTLGKIAANNGTSVTALCRLNDITPKTILKIGRTIRVK</sequence>
<dbReference type="PANTHER" id="PTHR21666">
    <property type="entry name" value="PEPTIDASE-RELATED"/>
    <property type="match status" value="1"/>
</dbReference>
<dbReference type="InterPro" id="IPR011055">
    <property type="entry name" value="Dup_hybrid_motif"/>
</dbReference>
<evidence type="ECO:0000313" key="3">
    <source>
        <dbReference type="EMBL" id="MBO8444164.1"/>
    </source>
</evidence>
<dbReference type="Gene3D" id="3.10.350.10">
    <property type="entry name" value="LysM domain"/>
    <property type="match status" value="1"/>
</dbReference>
<dbReference type="Pfam" id="PF01551">
    <property type="entry name" value="Peptidase_M23"/>
    <property type="match status" value="1"/>
</dbReference>
<dbReference type="InterPro" id="IPR018392">
    <property type="entry name" value="LysM"/>
</dbReference>
<gene>
    <name evidence="3" type="ORF">IAC23_00490</name>
</gene>
<dbReference type="PANTHER" id="PTHR21666:SF270">
    <property type="entry name" value="MUREIN HYDROLASE ACTIVATOR ENVC"/>
    <property type="match status" value="1"/>
</dbReference>
<dbReference type="Gene3D" id="2.70.70.10">
    <property type="entry name" value="Glucose Permease (Domain IIA)"/>
    <property type="match status" value="1"/>
</dbReference>
<feature type="chain" id="PRO_5039304980" evidence="1">
    <location>
        <begin position="23"/>
        <end position="374"/>
    </location>
</feature>
<comment type="caution">
    <text evidence="3">The sequence shown here is derived from an EMBL/GenBank/DDBJ whole genome shotgun (WGS) entry which is preliminary data.</text>
</comment>
<feature type="signal peptide" evidence="1">
    <location>
        <begin position="1"/>
        <end position="22"/>
    </location>
</feature>
<organism evidence="3 4">
    <name type="scientific">Candidatus Cryptobacteroides merdavium</name>
    <dbReference type="NCBI Taxonomy" id="2840769"/>
    <lineage>
        <taxon>Bacteria</taxon>
        <taxon>Pseudomonadati</taxon>
        <taxon>Bacteroidota</taxon>
        <taxon>Bacteroidia</taxon>
        <taxon>Bacteroidales</taxon>
        <taxon>Candidatus Cryptobacteroides</taxon>
    </lineage>
</organism>
<protein>
    <submittedName>
        <fullName evidence="3">Peptidoglycan DD-metalloendopeptidase family protein</fullName>
    </submittedName>
</protein>
<dbReference type="GO" id="GO:0004222">
    <property type="term" value="F:metalloendopeptidase activity"/>
    <property type="evidence" value="ECO:0007669"/>
    <property type="project" value="TreeGrafter"/>
</dbReference>
<accession>A0A9D9HAP4</accession>
<dbReference type="SUPFAM" id="SSF51261">
    <property type="entry name" value="Duplicated hybrid motif"/>
    <property type="match status" value="1"/>
</dbReference>
<dbReference type="SMART" id="SM00257">
    <property type="entry name" value="LysM"/>
    <property type="match status" value="1"/>
</dbReference>
<evidence type="ECO:0000259" key="2">
    <source>
        <dbReference type="PROSITE" id="PS51782"/>
    </source>
</evidence>
<dbReference type="CDD" id="cd00118">
    <property type="entry name" value="LysM"/>
    <property type="match status" value="1"/>
</dbReference>